<protein>
    <recommendedName>
        <fullName evidence="4">Cox cluster protein</fullName>
    </recommendedName>
</protein>
<dbReference type="RefSeq" id="WP_058580422.1">
    <property type="nucleotide sequence ID" value="NZ_LOPU01000013.1"/>
</dbReference>
<sequence>MSESDRGRRILLGVGGIVVLVAGLIGLFVGENSAGESITLLGVVTLPVSPVPMALYGAVLATVALTALFVAVEFASRLEDRDRA</sequence>
<reference evidence="2 3" key="1">
    <citation type="submission" date="2015-12" db="EMBL/GenBank/DDBJ databases">
        <title>Haloprofundus marisrubri gen. nov., sp. nov., an extremely halophilic archaeon isolated from the Discovery deep brine-seawater interface in the Red Sea.</title>
        <authorList>
            <person name="Zhang G."/>
            <person name="Stingl U."/>
            <person name="Rashid M."/>
        </authorList>
    </citation>
    <scope>NUCLEOTIDE SEQUENCE [LARGE SCALE GENOMIC DNA]</scope>
    <source>
        <strain evidence="2 3">SB9</strain>
    </source>
</reference>
<keyword evidence="1" id="KW-0812">Transmembrane</keyword>
<keyword evidence="1" id="KW-0472">Membrane</keyword>
<evidence type="ECO:0000313" key="2">
    <source>
        <dbReference type="EMBL" id="KTG11137.1"/>
    </source>
</evidence>
<comment type="caution">
    <text evidence="2">The sequence shown here is derived from an EMBL/GenBank/DDBJ whole genome shotgun (WGS) entry which is preliminary data.</text>
</comment>
<dbReference type="Pfam" id="PF24364">
    <property type="entry name" value="DUF7520"/>
    <property type="match status" value="1"/>
</dbReference>
<dbReference type="STRING" id="1514971.AUR64_05355"/>
<keyword evidence="1" id="KW-1133">Transmembrane helix</keyword>
<evidence type="ECO:0000256" key="1">
    <source>
        <dbReference type="SAM" id="Phobius"/>
    </source>
</evidence>
<accession>A0A0W1RCJ1</accession>
<dbReference type="Proteomes" id="UP000054387">
    <property type="component" value="Unassembled WGS sequence"/>
</dbReference>
<feature type="transmembrane region" description="Helical" evidence="1">
    <location>
        <begin position="53"/>
        <end position="75"/>
    </location>
</feature>
<organism evidence="2 3">
    <name type="scientific">Haloprofundus marisrubri</name>
    <dbReference type="NCBI Taxonomy" id="1514971"/>
    <lineage>
        <taxon>Archaea</taxon>
        <taxon>Methanobacteriati</taxon>
        <taxon>Methanobacteriota</taxon>
        <taxon>Stenosarchaea group</taxon>
        <taxon>Halobacteria</taxon>
        <taxon>Halobacteriales</taxon>
        <taxon>Haloferacaceae</taxon>
        <taxon>Haloprofundus</taxon>
    </lineage>
</organism>
<proteinExistence type="predicted"/>
<feature type="transmembrane region" description="Helical" evidence="1">
    <location>
        <begin position="12"/>
        <end position="30"/>
    </location>
</feature>
<dbReference type="InterPro" id="IPR055942">
    <property type="entry name" value="DUF7520"/>
</dbReference>
<evidence type="ECO:0008006" key="4">
    <source>
        <dbReference type="Google" id="ProtNLM"/>
    </source>
</evidence>
<evidence type="ECO:0000313" key="3">
    <source>
        <dbReference type="Proteomes" id="UP000054387"/>
    </source>
</evidence>
<dbReference type="EMBL" id="LOPU01000013">
    <property type="protein sequence ID" value="KTG11137.1"/>
    <property type="molecule type" value="Genomic_DNA"/>
</dbReference>
<keyword evidence="3" id="KW-1185">Reference proteome</keyword>
<name>A0A0W1RCJ1_9EURY</name>
<dbReference type="AlphaFoldDB" id="A0A0W1RCJ1"/>
<gene>
    <name evidence="2" type="ORF">AUR64_05355</name>
</gene>